<keyword evidence="18" id="KW-0597">Phosphoprotein</keyword>
<dbReference type="GO" id="GO:0007169">
    <property type="term" value="P:cell surface receptor protein tyrosine kinase signaling pathway"/>
    <property type="evidence" value="ECO:0007669"/>
    <property type="project" value="InterPro"/>
</dbReference>
<keyword evidence="11" id="KW-0829">Tyrosine-protein kinase</keyword>
<keyword evidence="5" id="KW-0732">Signal</keyword>
<dbReference type="Proteomes" id="UP000694846">
    <property type="component" value="Unplaced"/>
</dbReference>
<evidence type="ECO:0000256" key="14">
    <source>
        <dbReference type="ARBA" id="ARBA00023180"/>
    </source>
</evidence>
<evidence type="ECO:0000256" key="5">
    <source>
        <dbReference type="ARBA" id="ARBA00022729"/>
    </source>
</evidence>
<dbReference type="GeneID" id="112679270"/>
<keyword evidence="2" id="KW-1003">Cell membrane</keyword>
<dbReference type="Gene3D" id="2.10.25.10">
    <property type="entry name" value="Laminin"/>
    <property type="match status" value="1"/>
</dbReference>
<comment type="caution">
    <text evidence="16">Lacks conserved residue(s) required for the propagation of feature annotation.</text>
</comment>
<dbReference type="InterPro" id="IPR017441">
    <property type="entry name" value="Protein_kinase_ATP_BS"/>
</dbReference>
<protein>
    <recommendedName>
        <fullName evidence="18">Tyrosine-protein kinase receptor</fullName>
        <ecNumber evidence="18">2.7.10.1</ecNumber>
    </recommendedName>
</protein>
<dbReference type="InterPro" id="IPR050122">
    <property type="entry name" value="RTK"/>
</dbReference>
<keyword evidence="23" id="KW-1185">Reference proteome</keyword>
<feature type="compositionally biased region" description="Basic and acidic residues" evidence="19">
    <location>
        <begin position="1509"/>
        <end position="1518"/>
    </location>
</feature>
<dbReference type="SMART" id="SM00137">
    <property type="entry name" value="MAM"/>
    <property type="match status" value="1"/>
</dbReference>
<evidence type="ECO:0000256" key="20">
    <source>
        <dbReference type="SAM" id="Phobius"/>
    </source>
</evidence>
<dbReference type="SUPFAM" id="SSF49899">
    <property type="entry name" value="Concanavalin A-like lectins/glucanases"/>
    <property type="match status" value="1"/>
</dbReference>
<dbReference type="SMART" id="SM00192">
    <property type="entry name" value="LDLa"/>
    <property type="match status" value="1"/>
</dbReference>
<dbReference type="InterPro" id="IPR013320">
    <property type="entry name" value="ConA-like_dom_sf"/>
</dbReference>
<organism evidence="23 24">
    <name type="scientific">Sipha flava</name>
    <name type="common">yellow sugarcane aphid</name>
    <dbReference type="NCBI Taxonomy" id="143950"/>
    <lineage>
        <taxon>Eukaryota</taxon>
        <taxon>Metazoa</taxon>
        <taxon>Ecdysozoa</taxon>
        <taxon>Arthropoda</taxon>
        <taxon>Hexapoda</taxon>
        <taxon>Insecta</taxon>
        <taxon>Pterygota</taxon>
        <taxon>Neoptera</taxon>
        <taxon>Paraneoptera</taxon>
        <taxon>Hemiptera</taxon>
        <taxon>Sternorrhyncha</taxon>
        <taxon>Aphidomorpha</taxon>
        <taxon>Aphidoidea</taxon>
        <taxon>Aphididae</taxon>
        <taxon>Sipha</taxon>
    </lineage>
</organism>
<dbReference type="InterPro" id="IPR001245">
    <property type="entry name" value="Ser-Thr/Tyr_kinase_cat_dom"/>
</dbReference>
<dbReference type="PROSITE" id="PS01209">
    <property type="entry name" value="LDLRA_1"/>
    <property type="match status" value="1"/>
</dbReference>
<evidence type="ECO:0000259" key="22">
    <source>
        <dbReference type="PROSITE" id="PS50060"/>
    </source>
</evidence>
<dbReference type="PROSITE" id="PS50068">
    <property type="entry name" value="LDLRA_2"/>
    <property type="match status" value="1"/>
</dbReference>
<comment type="catalytic activity">
    <reaction evidence="15 18">
        <text>L-tyrosyl-[protein] + ATP = O-phospho-L-tyrosyl-[protein] + ADP + H(+)</text>
        <dbReference type="Rhea" id="RHEA:10596"/>
        <dbReference type="Rhea" id="RHEA-COMP:10136"/>
        <dbReference type="Rhea" id="RHEA-COMP:20101"/>
        <dbReference type="ChEBI" id="CHEBI:15378"/>
        <dbReference type="ChEBI" id="CHEBI:30616"/>
        <dbReference type="ChEBI" id="CHEBI:46858"/>
        <dbReference type="ChEBI" id="CHEBI:61978"/>
        <dbReference type="ChEBI" id="CHEBI:456216"/>
        <dbReference type="EC" id="2.7.10.1"/>
    </reaction>
</comment>
<dbReference type="InterPro" id="IPR020635">
    <property type="entry name" value="Tyr_kinase_cat_dom"/>
</dbReference>
<dbReference type="SUPFAM" id="SSF56112">
    <property type="entry name" value="Protein kinase-like (PK-like)"/>
    <property type="match status" value="1"/>
</dbReference>
<evidence type="ECO:0000259" key="21">
    <source>
        <dbReference type="PROSITE" id="PS50011"/>
    </source>
</evidence>
<keyword evidence="7" id="KW-0418">Kinase</keyword>
<feature type="compositionally biased region" description="Acidic residues" evidence="19">
    <location>
        <begin position="1422"/>
        <end position="1477"/>
    </location>
</feature>
<dbReference type="InterPro" id="IPR011009">
    <property type="entry name" value="Kinase-like_dom_sf"/>
</dbReference>
<evidence type="ECO:0000256" key="18">
    <source>
        <dbReference type="RuleBase" id="RU000312"/>
    </source>
</evidence>
<dbReference type="GO" id="GO:0043235">
    <property type="term" value="C:receptor complex"/>
    <property type="evidence" value="ECO:0007669"/>
    <property type="project" value="TreeGrafter"/>
</dbReference>
<dbReference type="GO" id="GO:0005524">
    <property type="term" value="F:ATP binding"/>
    <property type="evidence" value="ECO:0007669"/>
    <property type="project" value="UniProtKB-UniRule"/>
</dbReference>
<dbReference type="InterPro" id="IPR055163">
    <property type="entry name" value="ALK/LTK-like_GRD"/>
</dbReference>
<dbReference type="PROSITE" id="PS50011">
    <property type="entry name" value="PROTEIN_KINASE_DOM"/>
    <property type="match status" value="1"/>
</dbReference>
<dbReference type="PANTHER" id="PTHR24416">
    <property type="entry name" value="TYROSINE-PROTEIN KINASE RECEPTOR"/>
    <property type="match status" value="1"/>
</dbReference>
<evidence type="ECO:0000256" key="8">
    <source>
        <dbReference type="ARBA" id="ARBA00022840"/>
    </source>
</evidence>
<evidence type="ECO:0000256" key="12">
    <source>
        <dbReference type="ARBA" id="ARBA00023157"/>
    </source>
</evidence>
<dbReference type="Pfam" id="PF12810">
    <property type="entry name" value="ALK_LTK_GRD"/>
    <property type="match status" value="1"/>
</dbReference>
<evidence type="ECO:0000256" key="6">
    <source>
        <dbReference type="ARBA" id="ARBA00022741"/>
    </source>
</evidence>
<feature type="region of interest" description="Disordered" evidence="19">
    <location>
        <begin position="1293"/>
        <end position="1332"/>
    </location>
</feature>
<comment type="subcellular location">
    <subcellularLocation>
        <location evidence="1">Cell membrane</location>
        <topology evidence="1">Single-pass type I membrane protein</topology>
    </subcellularLocation>
</comment>
<dbReference type="PROSITE" id="PS00107">
    <property type="entry name" value="PROTEIN_KINASE_ATP"/>
    <property type="match status" value="1"/>
</dbReference>
<dbReference type="PROSITE" id="PS00109">
    <property type="entry name" value="PROTEIN_KINASE_TYR"/>
    <property type="match status" value="1"/>
</dbReference>
<evidence type="ECO:0000256" key="9">
    <source>
        <dbReference type="ARBA" id="ARBA00022989"/>
    </source>
</evidence>
<evidence type="ECO:0000256" key="11">
    <source>
        <dbReference type="ARBA" id="ARBA00023137"/>
    </source>
</evidence>
<dbReference type="Gene3D" id="3.30.200.20">
    <property type="entry name" value="Phosphorylase Kinase, domain 1"/>
    <property type="match status" value="2"/>
</dbReference>
<keyword evidence="3" id="KW-0808">Transferase</keyword>
<dbReference type="InterPro" id="IPR008266">
    <property type="entry name" value="Tyr_kinase_AS"/>
</dbReference>
<dbReference type="RefSeq" id="XP_025404800.1">
    <property type="nucleotide sequence ID" value="XM_025549015.1"/>
</dbReference>
<gene>
    <name evidence="24" type="primary">LOC112679270</name>
</gene>
<name>A0A8B8F2A0_9HEMI</name>
<dbReference type="GO" id="GO:0005886">
    <property type="term" value="C:plasma membrane"/>
    <property type="evidence" value="ECO:0007669"/>
    <property type="project" value="UniProtKB-SubCell"/>
</dbReference>
<dbReference type="GO" id="GO:0004714">
    <property type="term" value="F:transmembrane receptor protein tyrosine kinase activity"/>
    <property type="evidence" value="ECO:0007669"/>
    <property type="project" value="UniProtKB-EC"/>
</dbReference>
<dbReference type="FunFam" id="1.10.510.10:FF:000113">
    <property type="entry name" value="Tyrosine-protein kinase receptor"/>
    <property type="match status" value="1"/>
</dbReference>
<keyword evidence="6 17" id="KW-0547">Nucleotide-binding</keyword>
<evidence type="ECO:0000256" key="3">
    <source>
        <dbReference type="ARBA" id="ARBA00022679"/>
    </source>
</evidence>
<dbReference type="InterPro" id="IPR000719">
    <property type="entry name" value="Prot_kinase_dom"/>
</dbReference>
<keyword evidence="12" id="KW-1015">Disulfide bond</keyword>
<keyword evidence="8 17" id="KW-0067">ATP-binding</keyword>
<feature type="binding site" evidence="17">
    <location>
        <position position="996"/>
    </location>
    <ligand>
        <name>ATP</name>
        <dbReference type="ChEBI" id="CHEBI:30616"/>
    </ligand>
</feature>
<dbReference type="InterPro" id="IPR036055">
    <property type="entry name" value="LDL_receptor-like_sf"/>
</dbReference>
<keyword evidence="14" id="KW-0325">Glycoprotein</keyword>
<evidence type="ECO:0000256" key="7">
    <source>
        <dbReference type="ARBA" id="ARBA00022777"/>
    </source>
</evidence>
<dbReference type="Gene3D" id="2.60.120.200">
    <property type="match status" value="2"/>
</dbReference>
<dbReference type="InterPro" id="IPR002172">
    <property type="entry name" value="LDrepeatLR_classA_rpt"/>
</dbReference>
<dbReference type="InterPro" id="IPR000998">
    <property type="entry name" value="MAM_dom"/>
</dbReference>
<proteinExistence type="inferred from homology"/>
<dbReference type="PROSITE" id="PS50060">
    <property type="entry name" value="MAM_2"/>
    <property type="match status" value="1"/>
</dbReference>
<dbReference type="CDD" id="cd06263">
    <property type="entry name" value="MAM"/>
    <property type="match status" value="1"/>
</dbReference>
<dbReference type="InterPro" id="IPR002011">
    <property type="entry name" value="Tyr_kinase_rcpt_2_CS"/>
</dbReference>
<evidence type="ECO:0000256" key="4">
    <source>
        <dbReference type="ARBA" id="ARBA00022692"/>
    </source>
</evidence>
<evidence type="ECO:0000256" key="16">
    <source>
        <dbReference type="PROSITE-ProRule" id="PRU00124"/>
    </source>
</evidence>
<dbReference type="PANTHER" id="PTHR24416:SF604">
    <property type="entry name" value="RECEPTOR PROTEIN-TYROSINE KINASE"/>
    <property type="match status" value="1"/>
</dbReference>
<feature type="transmembrane region" description="Helical" evidence="20">
    <location>
        <begin position="880"/>
        <end position="903"/>
    </location>
</feature>
<evidence type="ECO:0000313" key="24">
    <source>
        <dbReference type="RefSeq" id="XP_025404800.1"/>
    </source>
</evidence>
<dbReference type="Pfam" id="PF00629">
    <property type="entry name" value="MAM"/>
    <property type="match status" value="1"/>
</dbReference>
<dbReference type="PRINTS" id="PR00109">
    <property type="entry name" value="TYRKINASE"/>
</dbReference>
<feature type="region of interest" description="Disordered" evidence="19">
    <location>
        <begin position="1374"/>
        <end position="1484"/>
    </location>
</feature>
<comment type="similarity">
    <text evidence="18">Belongs to the protein kinase superfamily. Tyr protein kinase family. Insulin receptor subfamily.</text>
</comment>
<feature type="compositionally biased region" description="Acidic residues" evidence="19">
    <location>
        <begin position="1374"/>
        <end position="1410"/>
    </location>
</feature>
<dbReference type="EC" id="2.7.10.1" evidence="18"/>
<dbReference type="FunFam" id="2.60.120.200:FF:000193">
    <property type="entry name" value="Tyrosine-protein kinase receptor"/>
    <property type="match status" value="1"/>
</dbReference>
<dbReference type="CDD" id="cd00112">
    <property type="entry name" value="LDLa"/>
    <property type="match status" value="1"/>
</dbReference>
<sequence>MYASRTRRFTDGRPSTIRCVIRRAADTTTMTSTYKTRPSTRTAAAAPPVLLPLMLLYAVASTPAAAASPTSGDMSLLTMQRIKSYVDDTCTLDPHCQWTWDRFPNGLRNVSVDEAANMVPRDYMFPPGNDAETPGQRGNFLFVYGHENTPHIYILSPYYTVGVFDNIGCSLSFQMHTNVTVPSQVSIMLKTENYTSLIQDNVENNNPIIWEKKKVLLGRQTRQVIIEINVKPGSHVAIDDIKLEDCLPEYFTGITDSGCPTDSHFLCSDNMTCIPYHRVCDISPDCPDETDETDNCLLVPPEARCTFESGFCGWQNTSEEMSLTWKLNKGDRQKFTGPKWDNTYQNRSGTYAYVDMSGPSYLGSAARMESIHFHPPPPYCSDQQSKYFNTCYVNIFFFYHKYGSHSGSLGLYLIETHGEVDRMRRLWWSFGSYGNTWLRSVVYLENITTSYYLQFEARKFMSQKGDVAIDDIAMSPKCFGLDVPKEVLKGYKYEIAGTSNDSATPLKIPINPDFRNKTVYKFTSCGSRGRLGPSNRSCEAAYTNSTVSVIVVNDTYMDGVQIWRVPETGVYTIIARGARGGKGADGMGISKGATAIAVIELSKHQQLYILVGQEGGDACRKTFEKHDGACQREQYFRTGSALRELHDLRLLNGGGGGGGGSFVFTGSRETEFIPLVIGAGGGGLAHGPFKDDRSQHGNGTNPRLPAITAPSFGENPAGAGGGWAPGNYTEDKKTTGSALLGVGGVGSEGGGVGGLACYKSRGNTKGFGGFGGGGGGCVAGGGGGGFTGGRAWSNSQTNGEGGWSYLPDRRHVFYRAVYPGSHYGSGTVFVIPAIVGCGCAYLCAATNHLRNAVVCICPSDFKLGPDGKSCIYQSTETTKIIFLITGSVFTVVLICLILGIWMYRSYRKRKERKENVNILHNGILNYNVALRNRNGNADINPSYDFNGRTLTTNDLPRISRDELRIQKSIGEGAFGVVYRGYYRKTGTTTDMRVAIKTLQPKKDMTNVEVKFDDDNTPNPEVEREKRQRIKRAELSCIRDFLTEAIIMSQFDHPNIVKFIGITFEKNYRFIVTELLSGGDLKEFLRKNRPSAQQNHRIIPIRLKDLLKMALDIAKGCVYLEHLHFIHRDIAARNCLLSTTGRGRVTKIADFGMSRDVYRNEYYRKDGQAMLPIKWMPTESLVDGVFNSKTDVWSYGITFWEIMTFGSMPYTGMTNKETMNYVMRGGRLSRPGICPEPVYKLMSSCWKTSPQNRPTFEYIRNKLRLFIQDPVILEFKQPTIGRAALPLPYRATHPLQTDEADGSEVDGGGGGTMEDGHQQREDEQQEEPQYVTPLPADDLFEGVDAELMKDAERYGQRLGGCEAVKLDDGRHDYCDEDGGGGGDDDDGDGDDDVCDGDRDDEGNDDEYDDDANVVNALNRHDRDDDDDEDQNADDEDNDEEEEEGEEEEDDNNDEEIVLEADTNQFDDDDDDDEGDNAYDDNNMMLRSNGAASSYHWNRFKETSFISMKEPNTKHSREDGPGNSSRRRKSFSELEDNRSNHYSLKGRVRYNVASDGKIRC</sequence>
<dbReference type="Gene3D" id="4.10.400.10">
    <property type="entry name" value="Low-density Lipoprotein Receptor"/>
    <property type="match status" value="1"/>
</dbReference>
<keyword evidence="4 18" id="KW-0812">Transmembrane</keyword>
<keyword evidence="10 20" id="KW-0472">Membrane</keyword>
<dbReference type="GO" id="GO:0045664">
    <property type="term" value="P:regulation of neuron differentiation"/>
    <property type="evidence" value="ECO:0007669"/>
    <property type="project" value="TreeGrafter"/>
</dbReference>
<keyword evidence="13 18" id="KW-0675">Receptor</keyword>
<dbReference type="InterPro" id="IPR023415">
    <property type="entry name" value="LDLR_class-A_CS"/>
</dbReference>
<evidence type="ECO:0000256" key="15">
    <source>
        <dbReference type="ARBA" id="ARBA00051243"/>
    </source>
</evidence>
<dbReference type="OrthoDB" id="73209at2759"/>
<dbReference type="PROSITE" id="PS00239">
    <property type="entry name" value="RECEPTOR_TYR_KIN_II"/>
    <property type="match status" value="1"/>
</dbReference>
<evidence type="ECO:0000256" key="2">
    <source>
        <dbReference type="ARBA" id="ARBA00022475"/>
    </source>
</evidence>
<reference evidence="24" key="1">
    <citation type="submission" date="2025-08" db="UniProtKB">
        <authorList>
            <consortium name="RefSeq"/>
        </authorList>
    </citation>
    <scope>IDENTIFICATION</scope>
    <source>
        <tissue evidence="24">Whole body</tissue>
    </source>
</reference>
<evidence type="ECO:0000256" key="13">
    <source>
        <dbReference type="ARBA" id="ARBA00023170"/>
    </source>
</evidence>
<dbReference type="SMART" id="SM00219">
    <property type="entry name" value="TyrKc"/>
    <property type="match status" value="1"/>
</dbReference>
<feature type="domain" description="Protein kinase" evidence="21">
    <location>
        <begin position="963"/>
        <end position="1266"/>
    </location>
</feature>
<evidence type="ECO:0000256" key="19">
    <source>
        <dbReference type="SAM" id="MobiDB-lite"/>
    </source>
</evidence>
<evidence type="ECO:0000313" key="23">
    <source>
        <dbReference type="Proteomes" id="UP000694846"/>
    </source>
</evidence>
<feature type="compositionally biased region" description="Basic and acidic residues" evidence="19">
    <location>
        <begin position="1528"/>
        <end position="1537"/>
    </location>
</feature>
<dbReference type="Gene3D" id="1.10.510.10">
    <property type="entry name" value="Transferase(Phosphotransferase) domain 1"/>
    <property type="match status" value="1"/>
</dbReference>
<dbReference type="SUPFAM" id="SSF57424">
    <property type="entry name" value="LDL receptor-like module"/>
    <property type="match status" value="1"/>
</dbReference>
<evidence type="ECO:0000256" key="1">
    <source>
        <dbReference type="ARBA" id="ARBA00004251"/>
    </source>
</evidence>
<dbReference type="Pfam" id="PF07714">
    <property type="entry name" value="PK_Tyr_Ser-Thr"/>
    <property type="match status" value="2"/>
</dbReference>
<feature type="region of interest" description="Disordered" evidence="19">
    <location>
        <begin position="1502"/>
        <end position="1541"/>
    </location>
</feature>
<evidence type="ECO:0000256" key="17">
    <source>
        <dbReference type="PROSITE-ProRule" id="PRU10141"/>
    </source>
</evidence>
<feature type="domain" description="MAM" evidence="22">
    <location>
        <begin position="303"/>
        <end position="480"/>
    </location>
</feature>
<evidence type="ECO:0000256" key="10">
    <source>
        <dbReference type="ARBA" id="ARBA00023136"/>
    </source>
</evidence>
<keyword evidence="9 20" id="KW-1133">Transmembrane helix</keyword>
<accession>A0A8B8F2A0</accession>